<feature type="signal peptide" evidence="3">
    <location>
        <begin position="1"/>
        <end position="27"/>
    </location>
</feature>
<keyword evidence="3" id="KW-0732">Signal</keyword>
<gene>
    <name evidence="4" type="primary">AVEN_31953_1</name>
    <name evidence="4" type="ORF">CEXT_351221</name>
</gene>
<reference evidence="4 5" key="1">
    <citation type="submission" date="2021-06" db="EMBL/GenBank/DDBJ databases">
        <title>Caerostris extrusa draft genome.</title>
        <authorList>
            <person name="Kono N."/>
            <person name="Arakawa K."/>
        </authorList>
    </citation>
    <scope>NUCLEOTIDE SEQUENCE [LARGE SCALE GENOMIC DNA]</scope>
</reference>
<dbReference type="AlphaFoldDB" id="A0AAV4UP67"/>
<name>A0AAV4UP67_CAEEX</name>
<feature type="compositionally biased region" description="Polar residues" evidence="1">
    <location>
        <begin position="559"/>
        <end position="569"/>
    </location>
</feature>
<dbReference type="EMBL" id="BPLR01013242">
    <property type="protein sequence ID" value="GIY59767.1"/>
    <property type="molecule type" value="Genomic_DNA"/>
</dbReference>
<evidence type="ECO:0000256" key="1">
    <source>
        <dbReference type="SAM" id="MobiDB-lite"/>
    </source>
</evidence>
<keyword evidence="2" id="KW-0812">Transmembrane</keyword>
<keyword evidence="2" id="KW-0472">Membrane</keyword>
<feature type="chain" id="PRO_5043327139" evidence="3">
    <location>
        <begin position="28"/>
        <end position="587"/>
    </location>
</feature>
<sequence length="587" mass="67256">MLRFRGHRMSFLKELVLCIIVNLTIYAIIVNCEENIGTSDCTEIRVLNGSDSGNGYLAVPLNTTCDIYTFHIQCFNKSSIISIKPTPNDVTDDDDKQNRLIQVEFEETSKDENEQTKSAVVLMQWNIASRKDRDKIYFSRTTGLQLTIKVSGNWSESDLKFDYEEIEFEEYKRTSSNEERKIVPWVPMKGRGYRPNSVSVFYITKSDDKIVNSIHLFVHKLEIDEGIGEYLLIGAGKELFQGSPPLFISNIQQKKEIKVNDENAYVIFVAASTRSNYSGFEITWEYNATKISDKEDNIIDPKKEEAMPICIVNASAAFKEFNRSNPFSEFKEKLAKIGTEYARNKSKTFSVHPNQVQIYRVSAVIKNGTSDDLQEATLYVMVKIQGSKEGTSAFDWIQLGEILQHYSTRFQSEVINGYQIRTCPEREHRKWWANVKYYAIILALLCLFLLVWNWKFPYCKKRFNYPDGDDEYVPNDNANTDPKTVITNAADRRCTYNSIEVPTSGGEQESDNEVSNKMDLKRGYKRPSIKPEPKSARSSIRSQKIPQINVSFVKDEDLSQTSPQSAQSSVEKKQDDADETDETETAL</sequence>
<keyword evidence="2" id="KW-1133">Transmembrane helix</keyword>
<feature type="transmembrane region" description="Helical" evidence="2">
    <location>
        <begin position="431"/>
        <end position="452"/>
    </location>
</feature>
<organism evidence="4 5">
    <name type="scientific">Caerostris extrusa</name>
    <name type="common">Bark spider</name>
    <name type="synonym">Caerostris bankana</name>
    <dbReference type="NCBI Taxonomy" id="172846"/>
    <lineage>
        <taxon>Eukaryota</taxon>
        <taxon>Metazoa</taxon>
        <taxon>Ecdysozoa</taxon>
        <taxon>Arthropoda</taxon>
        <taxon>Chelicerata</taxon>
        <taxon>Arachnida</taxon>
        <taxon>Araneae</taxon>
        <taxon>Araneomorphae</taxon>
        <taxon>Entelegynae</taxon>
        <taxon>Araneoidea</taxon>
        <taxon>Araneidae</taxon>
        <taxon>Caerostris</taxon>
    </lineage>
</organism>
<feature type="region of interest" description="Disordered" evidence="1">
    <location>
        <begin position="499"/>
        <end position="587"/>
    </location>
</feature>
<protein>
    <submittedName>
        <fullName evidence="4">Uncharacterized protein</fullName>
    </submittedName>
</protein>
<evidence type="ECO:0000256" key="2">
    <source>
        <dbReference type="SAM" id="Phobius"/>
    </source>
</evidence>
<comment type="caution">
    <text evidence="4">The sequence shown here is derived from an EMBL/GenBank/DDBJ whole genome shotgun (WGS) entry which is preliminary data.</text>
</comment>
<accession>A0AAV4UP67</accession>
<feature type="compositionally biased region" description="Polar residues" evidence="1">
    <location>
        <begin position="536"/>
        <end position="550"/>
    </location>
</feature>
<feature type="compositionally biased region" description="Acidic residues" evidence="1">
    <location>
        <begin position="576"/>
        <end position="587"/>
    </location>
</feature>
<keyword evidence="5" id="KW-1185">Reference proteome</keyword>
<proteinExistence type="predicted"/>
<evidence type="ECO:0000313" key="4">
    <source>
        <dbReference type="EMBL" id="GIY59767.1"/>
    </source>
</evidence>
<evidence type="ECO:0000313" key="5">
    <source>
        <dbReference type="Proteomes" id="UP001054945"/>
    </source>
</evidence>
<evidence type="ECO:0000256" key="3">
    <source>
        <dbReference type="SAM" id="SignalP"/>
    </source>
</evidence>
<dbReference type="Proteomes" id="UP001054945">
    <property type="component" value="Unassembled WGS sequence"/>
</dbReference>